<organism evidence="2 3">
    <name type="scientific">Culex pipiens pipiens</name>
    <name type="common">Northern house mosquito</name>
    <dbReference type="NCBI Taxonomy" id="38569"/>
    <lineage>
        <taxon>Eukaryota</taxon>
        <taxon>Metazoa</taxon>
        <taxon>Ecdysozoa</taxon>
        <taxon>Arthropoda</taxon>
        <taxon>Hexapoda</taxon>
        <taxon>Insecta</taxon>
        <taxon>Pterygota</taxon>
        <taxon>Neoptera</taxon>
        <taxon>Endopterygota</taxon>
        <taxon>Diptera</taxon>
        <taxon>Nematocera</taxon>
        <taxon>Culicoidea</taxon>
        <taxon>Culicidae</taxon>
        <taxon>Culicinae</taxon>
        <taxon>Culicini</taxon>
        <taxon>Culex</taxon>
        <taxon>Culex</taxon>
    </lineage>
</organism>
<reference evidence="2 3" key="1">
    <citation type="submission" date="2024-05" db="EMBL/GenBank/DDBJ databases">
        <title>Culex pipiens pipiens assembly and annotation.</title>
        <authorList>
            <person name="Alout H."/>
            <person name="Durand T."/>
        </authorList>
    </citation>
    <scope>NUCLEOTIDE SEQUENCE [LARGE SCALE GENOMIC DNA]</scope>
    <source>
        <strain evidence="2">HA-2024</strain>
        <tissue evidence="2">Whole body</tissue>
    </source>
</reference>
<protein>
    <submittedName>
        <fullName evidence="2">Uncharacterized protein</fullName>
    </submittedName>
</protein>
<evidence type="ECO:0000256" key="1">
    <source>
        <dbReference type="SAM" id="Coils"/>
    </source>
</evidence>
<accession>A0ABD1DP80</accession>
<sequence>MNITRTKLNFMYRPIYRCFPLFLAVKYLETSVDGDGQTLKRSREDLTVADYPDEVENITDLWRNMKKLLFNSNSRLEVKIDACKTSIDDLEEEFVALRKECGEQMEAVHHRVNSVEFGLQQTAEDIARLERASELIISGIPYQQTENLPQFFQNIATVLGYEQPPIVDLQRLAKLPIAAGSAPPILCQFALRNVRNDFYRRYMTNRDLTLRHIGFDADKRIFMNENLTKLAREIRSQALRMKKAGIFAQVFTRNGAVYVKRQGQPTSELVQCVQQLSLQK</sequence>
<gene>
    <name evidence="2" type="ORF">pipiens_006793</name>
</gene>
<evidence type="ECO:0000313" key="2">
    <source>
        <dbReference type="EMBL" id="KAL1401209.1"/>
    </source>
</evidence>
<dbReference type="AlphaFoldDB" id="A0ABD1DP80"/>
<dbReference type="EMBL" id="JBEHCU010005003">
    <property type="protein sequence ID" value="KAL1401209.1"/>
    <property type="molecule type" value="Genomic_DNA"/>
</dbReference>
<feature type="coiled-coil region" evidence="1">
    <location>
        <begin position="73"/>
        <end position="107"/>
    </location>
</feature>
<name>A0ABD1DP80_CULPP</name>
<comment type="caution">
    <text evidence="2">The sequence shown here is derived from an EMBL/GenBank/DDBJ whole genome shotgun (WGS) entry which is preliminary data.</text>
</comment>
<evidence type="ECO:0000313" key="3">
    <source>
        <dbReference type="Proteomes" id="UP001562425"/>
    </source>
</evidence>
<dbReference type="Proteomes" id="UP001562425">
    <property type="component" value="Unassembled WGS sequence"/>
</dbReference>
<keyword evidence="3" id="KW-1185">Reference proteome</keyword>
<keyword evidence="1" id="KW-0175">Coiled coil</keyword>
<proteinExistence type="predicted"/>